<gene>
    <name evidence="8" type="ORF">AMELA_G00124880</name>
</gene>
<dbReference type="Gene3D" id="1.10.1450.10">
    <property type="entry name" value="Tetraspanin"/>
    <property type="match status" value="1"/>
</dbReference>
<keyword evidence="3 7" id="KW-0812">Transmembrane</keyword>
<evidence type="ECO:0000256" key="5">
    <source>
        <dbReference type="ARBA" id="ARBA00023136"/>
    </source>
</evidence>
<keyword evidence="5 7" id="KW-0472">Membrane</keyword>
<dbReference type="CDD" id="cd03162">
    <property type="entry name" value="peripherin_like_LEL"/>
    <property type="match status" value="1"/>
</dbReference>
<dbReference type="FunFam" id="1.10.1450.10:FF:000002">
    <property type="entry name" value="Retinal outer segment membrane protein 1"/>
    <property type="match status" value="1"/>
</dbReference>
<feature type="compositionally biased region" description="Pro residues" evidence="6">
    <location>
        <begin position="353"/>
        <end position="363"/>
    </location>
</feature>
<dbReference type="InterPro" id="IPR000830">
    <property type="entry name" value="Peripherin/rom-1"/>
</dbReference>
<keyword evidence="9" id="KW-1185">Reference proteome</keyword>
<dbReference type="AlphaFoldDB" id="A0A7J6AMG6"/>
<feature type="region of interest" description="Disordered" evidence="6">
    <location>
        <begin position="334"/>
        <end position="363"/>
    </location>
</feature>
<dbReference type="InterPro" id="IPR042026">
    <property type="entry name" value="Peripherin_LEL"/>
</dbReference>
<evidence type="ECO:0000313" key="9">
    <source>
        <dbReference type="Proteomes" id="UP000593565"/>
    </source>
</evidence>
<organism evidence="8 9">
    <name type="scientific">Ameiurus melas</name>
    <name type="common">Black bullhead</name>
    <name type="synonym">Silurus melas</name>
    <dbReference type="NCBI Taxonomy" id="219545"/>
    <lineage>
        <taxon>Eukaryota</taxon>
        <taxon>Metazoa</taxon>
        <taxon>Chordata</taxon>
        <taxon>Craniata</taxon>
        <taxon>Vertebrata</taxon>
        <taxon>Euteleostomi</taxon>
        <taxon>Actinopterygii</taxon>
        <taxon>Neopterygii</taxon>
        <taxon>Teleostei</taxon>
        <taxon>Ostariophysi</taxon>
        <taxon>Siluriformes</taxon>
        <taxon>Ictaluridae</taxon>
        <taxon>Ameiurus</taxon>
    </lineage>
</organism>
<evidence type="ECO:0000256" key="6">
    <source>
        <dbReference type="SAM" id="MobiDB-lite"/>
    </source>
</evidence>
<dbReference type="OrthoDB" id="9836210at2759"/>
<dbReference type="Pfam" id="PF00335">
    <property type="entry name" value="Tetraspanin"/>
    <property type="match status" value="1"/>
</dbReference>
<comment type="subcellular location">
    <subcellularLocation>
        <location evidence="1">Membrane</location>
        <topology evidence="1">Multi-pass membrane protein</topology>
    </subcellularLocation>
</comment>
<keyword evidence="4 7" id="KW-1133">Transmembrane helix</keyword>
<comment type="similarity">
    <text evidence="2">Belongs to the PRPH2/ROM1 family.</text>
</comment>
<evidence type="ECO:0000256" key="3">
    <source>
        <dbReference type="ARBA" id="ARBA00022692"/>
    </source>
</evidence>
<evidence type="ECO:0000256" key="7">
    <source>
        <dbReference type="SAM" id="Phobius"/>
    </source>
</evidence>
<dbReference type="GO" id="GO:0005886">
    <property type="term" value="C:plasma membrane"/>
    <property type="evidence" value="ECO:0007669"/>
    <property type="project" value="TreeGrafter"/>
</dbReference>
<evidence type="ECO:0000256" key="2">
    <source>
        <dbReference type="ARBA" id="ARBA00010674"/>
    </source>
</evidence>
<dbReference type="EMBL" id="JAAGNN010000010">
    <property type="protein sequence ID" value="KAF4084102.1"/>
    <property type="molecule type" value="Genomic_DNA"/>
</dbReference>
<name>A0A7J6AMG6_AMEME</name>
<evidence type="ECO:0008006" key="10">
    <source>
        <dbReference type="Google" id="ProtNLM"/>
    </source>
</evidence>
<dbReference type="InterPro" id="IPR018499">
    <property type="entry name" value="Tetraspanin/Peripherin"/>
</dbReference>
<dbReference type="PRINTS" id="PR00218">
    <property type="entry name" value="PERIPHERNRDS"/>
</dbReference>
<dbReference type="InterPro" id="IPR008952">
    <property type="entry name" value="Tetraspanin_EC2_sf"/>
</dbReference>
<evidence type="ECO:0000313" key="8">
    <source>
        <dbReference type="EMBL" id="KAF4084102.1"/>
    </source>
</evidence>
<feature type="transmembrane region" description="Helical" evidence="7">
    <location>
        <begin position="60"/>
        <end position="78"/>
    </location>
</feature>
<proteinExistence type="inferred from homology"/>
<reference evidence="8 9" key="1">
    <citation type="submission" date="2020-02" db="EMBL/GenBank/DDBJ databases">
        <title>A chromosome-scale genome assembly of the black bullhead catfish (Ameiurus melas).</title>
        <authorList>
            <person name="Wen M."/>
            <person name="Zham M."/>
            <person name="Cabau C."/>
            <person name="Klopp C."/>
            <person name="Donnadieu C."/>
            <person name="Roques C."/>
            <person name="Bouchez O."/>
            <person name="Lampietro C."/>
            <person name="Jouanno E."/>
            <person name="Herpin A."/>
            <person name="Louis A."/>
            <person name="Berthelot C."/>
            <person name="Parey E."/>
            <person name="Roest-Crollius H."/>
            <person name="Braasch I."/>
            <person name="Postlethwait J."/>
            <person name="Robinson-Rechavi M."/>
            <person name="Echchiki A."/>
            <person name="Begum T."/>
            <person name="Montfort J."/>
            <person name="Schartl M."/>
            <person name="Bobe J."/>
            <person name="Guiguen Y."/>
        </authorList>
    </citation>
    <scope>NUCLEOTIDE SEQUENCE [LARGE SCALE GENOMIC DNA]</scope>
    <source>
        <strain evidence="8">M_S1</strain>
        <tissue evidence="8">Blood</tissue>
    </source>
</reference>
<dbReference type="Proteomes" id="UP000593565">
    <property type="component" value="Unassembled WGS sequence"/>
</dbReference>
<sequence length="363" mass="41616">MAVLRVRFTKTQRDRLAQVLWLLNWISVVTGLILFSLGLFLKVEINKRREVMAKQEVHSVPDMLIAVGLIACVINFVGGKICYDCVDTNRFLRWKLVMLPYIICTFFFTLCVLVGAIMCYTMHEELKESLALGLKDAIRYYKDTDTPGRCFLKSTVDLLQLQFQCCGNAGHRDWFQIQWISTRYLDMSKREVVDRLRSNVEGKYLVDGVPFSCCNFNSPRPCIQYQITNNSAHFNYNYQTEELNLWSKGCHQALVEYFAYIMHSIGLIVLLTWLFELSVLTGVRYLQTALENVLLQGDPESESEGWLLKNSFAETARSSFHIIKNLGKCNQIEAENGDPNVNRPPTAHYGPDNVPPKQIPVVS</sequence>
<accession>A0A7J6AMG6</accession>
<dbReference type="SUPFAM" id="SSF48652">
    <property type="entry name" value="Tetraspanin"/>
    <property type="match status" value="1"/>
</dbReference>
<dbReference type="PANTHER" id="PTHR19282">
    <property type="entry name" value="TETRASPANIN"/>
    <property type="match status" value="1"/>
</dbReference>
<comment type="caution">
    <text evidence="8">The sequence shown here is derived from an EMBL/GenBank/DDBJ whole genome shotgun (WGS) entry which is preliminary data.</text>
</comment>
<protein>
    <recommendedName>
        <fullName evidence="10">Photoreceptor outer segment membrane glycoprotein 2-like</fullName>
    </recommendedName>
</protein>
<feature type="transmembrane region" description="Helical" evidence="7">
    <location>
        <begin position="257"/>
        <end position="275"/>
    </location>
</feature>
<dbReference type="GO" id="GO:0007601">
    <property type="term" value="P:visual perception"/>
    <property type="evidence" value="ECO:0007669"/>
    <property type="project" value="InterPro"/>
</dbReference>
<evidence type="ECO:0000256" key="4">
    <source>
        <dbReference type="ARBA" id="ARBA00022989"/>
    </source>
</evidence>
<dbReference type="PANTHER" id="PTHR19282:SF184">
    <property type="entry name" value="PERIPHERIN 2 LIKE-RELATED"/>
    <property type="match status" value="1"/>
</dbReference>
<feature type="transmembrane region" description="Helical" evidence="7">
    <location>
        <begin position="98"/>
        <end position="120"/>
    </location>
</feature>
<evidence type="ECO:0000256" key="1">
    <source>
        <dbReference type="ARBA" id="ARBA00004141"/>
    </source>
</evidence>
<feature type="transmembrane region" description="Helical" evidence="7">
    <location>
        <begin position="20"/>
        <end position="40"/>
    </location>
</feature>